<dbReference type="Pfam" id="PF17285">
    <property type="entry name" value="PRMT5_TIM"/>
    <property type="match status" value="1"/>
</dbReference>
<protein>
    <submittedName>
        <fullName evidence="2">Protein arginine N-methyltransferase 5</fullName>
        <ecNumber evidence="2">2.1.1.320</ecNumber>
    </submittedName>
</protein>
<evidence type="ECO:0000259" key="1">
    <source>
        <dbReference type="Pfam" id="PF17285"/>
    </source>
</evidence>
<dbReference type="EMBL" id="JASCZI010031066">
    <property type="protein sequence ID" value="MED6125845.1"/>
    <property type="molecule type" value="Genomic_DNA"/>
</dbReference>
<organism evidence="2 3">
    <name type="scientific">Stylosanthes scabra</name>
    <dbReference type="NCBI Taxonomy" id="79078"/>
    <lineage>
        <taxon>Eukaryota</taxon>
        <taxon>Viridiplantae</taxon>
        <taxon>Streptophyta</taxon>
        <taxon>Embryophyta</taxon>
        <taxon>Tracheophyta</taxon>
        <taxon>Spermatophyta</taxon>
        <taxon>Magnoliopsida</taxon>
        <taxon>eudicotyledons</taxon>
        <taxon>Gunneridae</taxon>
        <taxon>Pentapetalae</taxon>
        <taxon>rosids</taxon>
        <taxon>fabids</taxon>
        <taxon>Fabales</taxon>
        <taxon>Fabaceae</taxon>
        <taxon>Papilionoideae</taxon>
        <taxon>50 kb inversion clade</taxon>
        <taxon>dalbergioids sensu lato</taxon>
        <taxon>Dalbergieae</taxon>
        <taxon>Pterocarpus clade</taxon>
        <taxon>Stylosanthes</taxon>
    </lineage>
</organism>
<keyword evidence="3" id="KW-1185">Reference proteome</keyword>
<accession>A0ABU6RP99</accession>
<dbReference type="EC" id="2.1.1.320" evidence="2"/>
<evidence type="ECO:0000313" key="3">
    <source>
        <dbReference type="Proteomes" id="UP001341840"/>
    </source>
</evidence>
<sequence>MDSETTLKQEIAWTSHLSLQACLLPAPKGTCCANYASFFFVIELWLRIPLVKPDNDSANEKNDALVSKYAKMMLRRELGIEIVAYNPLDRDFFRGKGVMRTKAEE</sequence>
<dbReference type="InterPro" id="IPR035247">
    <property type="entry name" value="PRMT5_TIM"/>
</dbReference>
<reference evidence="2 3" key="1">
    <citation type="journal article" date="2023" name="Plants (Basel)">
        <title>Bridging the Gap: Combining Genomics and Transcriptomics Approaches to Understand Stylosanthes scabra, an Orphan Legume from the Brazilian Caatinga.</title>
        <authorList>
            <person name="Ferreira-Neto J.R.C."/>
            <person name="da Silva M.D."/>
            <person name="Binneck E."/>
            <person name="de Melo N.F."/>
            <person name="da Silva R.H."/>
            <person name="de Melo A.L.T.M."/>
            <person name="Pandolfi V."/>
            <person name="Bustamante F.O."/>
            <person name="Brasileiro-Vidal A.C."/>
            <person name="Benko-Iseppon A.M."/>
        </authorList>
    </citation>
    <scope>NUCLEOTIDE SEQUENCE [LARGE SCALE GENOMIC DNA]</scope>
    <source>
        <tissue evidence="2">Leaves</tissue>
    </source>
</reference>
<dbReference type="Gene3D" id="3.20.20.150">
    <property type="entry name" value="Divalent-metal-dependent TIM barrel enzymes"/>
    <property type="match status" value="1"/>
</dbReference>
<gene>
    <name evidence="2" type="primary">PRMT5_5</name>
    <name evidence="2" type="ORF">PIB30_072439</name>
</gene>
<dbReference type="GO" id="GO:0032259">
    <property type="term" value="P:methylation"/>
    <property type="evidence" value="ECO:0007669"/>
    <property type="project" value="UniProtKB-KW"/>
</dbReference>
<evidence type="ECO:0000313" key="2">
    <source>
        <dbReference type="EMBL" id="MED6125845.1"/>
    </source>
</evidence>
<comment type="caution">
    <text evidence="2">The sequence shown here is derived from an EMBL/GenBank/DDBJ whole genome shotgun (WGS) entry which is preliminary data.</text>
</comment>
<keyword evidence="2" id="KW-0808">Transferase</keyword>
<keyword evidence="2" id="KW-0489">Methyltransferase</keyword>
<dbReference type="GO" id="GO:0035243">
    <property type="term" value="F:protein-arginine omega-N symmetric methyltransferase activity"/>
    <property type="evidence" value="ECO:0007669"/>
    <property type="project" value="UniProtKB-EC"/>
</dbReference>
<name>A0ABU6RP99_9FABA</name>
<dbReference type="Proteomes" id="UP001341840">
    <property type="component" value="Unassembled WGS sequence"/>
</dbReference>
<feature type="domain" description="PRMT5 TIM barrel" evidence="1">
    <location>
        <begin position="2"/>
        <end position="63"/>
    </location>
</feature>
<proteinExistence type="predicted"/>